<sequence>MRLTAGQNAVLKGSDLEFTVDAVPPVPVYALVAADGGAARLVAGADAFPGIHVEPFRLRVELNRIPPSVQRISCAVGDLTVRDDTSLVATLQVARPAPTIVFGMDAAHIHPAMVCFELYRRDGSWKVRAVGQGYAGGRDEMLRDVGIEPGPEPAAEPGVDPLERMWMVFEDAARSTAGFIAARDHAARTLDEELSAVVADSARRNTDVARLAAAEAQARHDDLVRRARAGYDSDAAHLRRELTDFDHVLPPSLAPWRSPVWQSVGSPPQPCDAVRLGEVFASDLGGLRVPFCVRAPLRRPAWFSADNSAAAMPLVAALVLRLLAAMPSPKPELDIVDLTGGLQTLTDAVAEFMVRPVIREHHQLPAGLEKIATEIDLSRLAAEVEGRPAAARIVVLSDFGYGLERESMQSIANLVSMVGTTQLSLLVVGESPQQTDGTDGFVRDMFEVSQRIPVGTEGLIADPWVGGDWRFTADAIADDWRGPLSVIAALAAG</sequence>
<dbReference type="Proteomes" id="UP001172687">
    <property type="component" value="Unassembled WGS sequence"/>
</dbReference>
<organism evidence="3 4">
    <name type="scientific">Mycolicibacterium austroafricanum</name>
    <name type="common">Mycobacterium austroafricanum</name>
    <dbReference type="NCBI Taxonomy" id="39687"/>
    <lineage>
        <taxon>Bacteria</taxon>
        <taxon>Bacillati</taxon>
        <taxon>Actinomycetota</taxon>
        <taxon>Actinomycetes</taxon>
        <taxon>Mycobacteriales</taxon>
        <taxon>Mycobacteriaceae</taxon>
        <taxon>Mycolicibacterium</taxon>
    </lineage>
</organism>
<accession>A0ABT8HKH7</accession>
<comment type="caution">
    <text evidence="3">The sequence shown here is derived from an EMBL/GenBank/DDBJ whole genome shotgun (WGS) entry which is preliminary data.</text>
</comment>
<comment type="similarity">
    <text evidence="1">Belongs to the CAPAB/TerDEXZ family.</text>
</comment>
<evidence type="ECO:0000259" key="2">
    <source>
        <dbReference type="Pfam" id="PF02342"/>
    </source>
</evidence>
<gene>
    <name evidence="3" type="ORF">QYF68_26105</name>
</gene>
<dbReference type="Pfam" id="PF02342">
    <property type="entry name" value="TerD"/>
    <property type="match status" value="1"/>
</dbReference>
<dbReference type="InterPro" id="IPR003325">
    <property type="entry name" value="TerD"/>
</dbReference>
<dbReference type="PANTHER" id="PTHR32097:SF4">
    <property type="entry name" value="GENERAL STRESS PROTEIN 16U"/>
    <property type="match status" value="1"/>
</dbReference>
<reference evidence="3" key="1">
    <citation type="submission" date="2023-07" db="EMBL/GenBank/DDBJ databases">
        <title>Degradation of tert-butanol by M. austroafricanum TBA100.</title>
        <authorList>
            <person name="Helbich S."/>
            <person name="Vainshtein Y."/>
        </authorList>
    </citation>
    <scope>NUCLEOTIDE SEQUENCE</scope>
    <source>
        <strain evidence="3">TBA100</strain>
    </source>
</reference>
<dbReference type="PANTHER" id="PTHR32097">
    <property type="entry name" value="CAMP-BINDING PROTEIN 1-RELATED"/>
    <property type="match status" value="1"/>
</dbReference>
<proteinExistence type="inferred from homology"/>
<dbReference type="InterPro" id="IPR051324">
    <property type="entry name" value="Stress/Tellurium_Resist"/>
</dbReference>
<dbReference type="EMBL" id="JAUHTC010000089">
    <property type="protein sequence ID" value="MDN4521269.1"/>
    <property type="molecule type" value="Genomic_DNA"/>
</dbReference>
<dbReference type="CDD" id="cd06974">
    <property type="entry name" value="TerD_like"/>
    <property type="match status" value="1"/>
</dbReference>
<keyword evidence="4" id="KW-1185">Reference proteome</keyword>
<feature type="domain" description="TerD" evidence="2">
    <location>
        <begin position="58"/>
        <end position="142"/>
    </location>
</feature>
<name>A0ABT8HKH7_MYCAO</name>
<evidence type="ECO:0000313" key="4">
    <source>
        <dbReference type="Proteomes" id="UP001172687"/>
    </source>
</evidence>
<dbReference type="RefSeq" id="WP_208675594.1">
    <property type="nucleotide sequence ID" value="NZ_CP070380.1"/>
</dbReference>
<evidence type="ECO:0000256" key="1">
    <source>
        <dbReference type="ARBA" id="ARBA00008775"/>
    </source>
</evidence>
<dbReference type="Gene3D" id="2.60.60.30">
    <property type="entry name" value="sav2460 like domains"/>
    <property type="match status" value="1"/>
</dbReference>
<evidence type="ECO:0000313" key="3">
    <source>
        <dbReference type="EMBL" id="MDN4521269.1"/>
    </source>
</evidence>
<protein>
    <submittedName>
        <fullName evidence="3">TerD family protein</fullName>
    </submittedName>
</protein>